<organism evidence="2 3">
    <name type="scientific">Erwinia tasmaniensis (strain DSM 17950 / CFBP 7177 / CIP 109463 / NCPPB 4357 / Et1/99)</name>
    <dbReference type="NCBI Taxonomy" id="465817"/>
    <lineage>
        <taxon>Bacteria</taxon>
        <taxon>Pseudomonadati</taxon>
        <taxon>Pseudomonadota</taxon>
        <taxon>Gammaproteobacteria</taxon>
        <taxon>Enterobacterales</taxon>
        <taxon>Erwiniaceae</taxon>
        <taxon>Erwinia</taxon>
    </lineage>
</organism>
<dbReference type="HOGENOM" id="CLU_851905_0_0_6"/>
<evidence type="ECO:0008006" key="4">
    <source>
        <dbReference type="Google" id="ProtNLM"/>
    </source>
</evidence>
<dbReference type="AlphaFoldDB" id="B2VAR7"/>
<dbReference type="Gene3D" id="1.10.10.2830">
    <property type="match status" value="1"/>
</dbReference>
<protein>
    <recommendedName>
        <fullName evidence="4">ParB/Sulfiredoxin domain-containing protein</fullName>
    </recommendedName>
</protein>
<evidence type="ECO:0000256" key="1">
    <source>
        <dbReference type="SAM" id="MobiDB-lite"/>
    </source>
</evidence>
<proteinExistence type="predicted"/>
<accession>B2VAR7</accession>
<dbReference type="OrthoDB" id="6197524at2"/>
<evidence type="ECO:0000313" key="3">
    <source>
        <dbReference type="Proteomes" id="UP000001726"/>
    </source>
</evidence>
<sequence>MAAEKNLDSLSKLRKVKDGQIKRVDGYKVLLSEINIEAGFNARGAFLEREEYWESPEVLEYIDGLAVAYAEAAKPGPSANKPKIDPIRVVVRDGKIFVSDGEHRFYGLHRANDVYGAGIEWVDVIEGEGEQTERNFSRVTSNEKRQLSAIERAVVYRDAVNDGWSVEKIAQRVGKSVPHVYKLLTAINKWGEPLLVQVQKGEISFTEAQSQYEATRRKAKKEPDPSNLEPLDENESGTNLPTDSGASGTDLPTNGDNSNAGTDTGKTDKRDSGKSKTKGLSKAIADSLVSLVFGFEAKKTDSGYTLELSEEQYKAILMLQEQVESELKGK</sequence>
<dbReference type="eggNOG" id="COG1475">
    <property type="taxonomic scope" value="Bacteria"/>
</dbReference>
<gene>
    <name evidence="2" type="ordered locus">ETA_pET350360</name>
</gene>
<dbReference type="SUPFAM" id="SSF109709">
    <property type="entry name" value="KorB DNA-binding domain-like"/>
    <property type="match status" value="1"/>
</dbReference>
<feature type="compositionally biased region" description="Polar residues" evidence="1">
    <location>
        <begin position="236"/>
        <end position="264"/>
    </location>
</feature>
<dbReference type="EMBL" id="CU468130">
    <property type="protein sequence ID" value="CAO94836.1"/>
    <property type="molecule type" value="Genomic_DNA"/>
</dbReference>
<name>B2VAR7_ERWT9</name>
<keyword evidence="2" id="KW-0614">Plasmid</keyword>
<dbReference type="KEGG" id="eta:ETA_pET350360"/>
<dbReference type="RefSeq" id="WP_012443193.1">
    <property type="nucleotide sequence ID" value="NC_010696.1"/>
</dbReference>
<feature type="region of interest" description="Disordered" evidence="1">
    <location>
        <begin position="214"/>
        <end position="281"/>
    </location>
</feature>
<keyword evidence="3" id="KW-1185">Reference proteome</keyword>
<geneLocation type="plasmid" evidence="2 3">
    <name>pET35</name>
</geneLocation>
<reference evidence="2 3" key="1">
    <citation type="journal article" date="2008" name="Environ. Microbiol.">
        <title>The genome of Erwinia tasmaniensis strain Et1/99, a non-pathogenic bacterium in the genus Erwinia.</title>
        <authorList>
            <person name="Kube M."/>
            <person name="Migdoll A.M."/>
            <person name="Mueller I."/>
            <person name="Kuhl H."/>
            <person name="Beck A."/>
            <person name="Reinhardt R."/>
            <person name="Geider K."/>
        </authorList>
    </citation>
    <scope>NUCLEOTIDE SEQUENCE [LARGE SCALE GENOMIC DNA]</scope>
    <source>
        <strain evidence="3">DSM 17950 / CFBP 7177 / CIP 109463 / NCPPB 4357 / Et1/99</strain>
        <plasmid evidence="3">pET35</plasmid>
    </source>
</reference>
<evidence type="ECO:0000313" key="2">
    <source>
        <dbReference type="EMBL" id="CAO94836.1"/>
    </source>
</evidence>
<dbReference type="Proteomes" id="UP000001726">
    <property type="component" value="Plasmid pET35"/>
</dbReference>
<feature type="compositionally biased region" description="Basic and acidic residues" evidence="1">
    <location>
        <begin position="265"/>
        <end position="274"/>
    </location>
</feature>